<dbReference type="PANTHER" id="PTHR30413:SF8">
    <property type="entry name" value="TRANSPORT PERMEASE PROTEIN"/>
    <property type="match status" value="1"/>
</dbReference>
<dbReference type="GO" id="GO:0140359">
    <property type="term" value="F:ABC-type transporter activity"/>
    <property type="evidence" value="ECO:0007669"/>
    <property type="project" value="InterPro"/>
</dbReference>
<dbReference type="GO" id="GO:0005886">
    <property type="term" value="C:plasma membrane"/>
    <property type="evidence" value="ECO:0007669"/>
    <property type="project" value="UniProtKB-SubCell"/>
</dbReference>
<keyword evidence="3 9" id="KW-0813">Transport</keyword>
<dbReference type="Pfam" id="PF01061">
    <property type="entry name" value="ABC2_membrane"/>
    <property type="match status" value="1"/>
</dbReference>
<evidence type="ECO:0000256" key="2">
    <source>
        <dbReference type="ARBA" id="ARBA00007783"/>
    </source>
</evidence>
<keyword evidence="6 9" id="KW-0812">Transmembrane</keyword>
<evidence type="ECO:0000256" key="9">
    <source>
        <dbReference type="RuleBase" id="RU361157"/>
    </source>
</evidence>
<feature type="transmembrane region" description="Helical" evidence="9">
    <location>
        <begin position="29"/>
        <end position="51"/>
    </location>
</feature>
<comment type="caution">
    <text evidence="9">Lacks conserved residue(s) required for the propagation of feature annotation.</text>
</comment>
<dbReference type="AlphaFoldDB" id="A0A3C1KKP2"/>
<keyword evidence="8 9" id="KW-0472">Membrane</keyword>
<evidence type="ECO:0000256" key="6">
    <source>
        <dbReference type="ARBA" id="ARBA00022692"/>
    </source>
</evidence>
<evidence type="ECO:0000256" key="8">
    <source>
        <dbReference type="ARBA" id="ARBA00023136"/>
    </source>
</evidence>
<evidence type="ECO:0000313" key="11">
    <source>
        <dbReference type="EMBL" id="HAN27171.1"/>
    </source>
</evidence>
<evidence type="ECO:0000256" key="1">
    <source>
        <dbReference type="ARBA" id="ARBA00004429"/>
    </source>
</evidence>
<feature type="transmembrane region" description="Helical" evidence="9">
    <location>
        <begin position="136"/>
        <end position="159"/>
    </location>
</feature>
<proteinExistence type="inferred from homology"/>
<name>A0A3C1KKP2_9GAMM</name>
<gene>
    <name evidence="11" type="ORF">DCP75_05530</name>
</gene>
<feature type="transmembrane region" description="Helical" evidence="9">
    <location>
        <begin position="165"/>
        <end position="184"/>
    </location>
</feature>
<dbReference type="EMBL" id="DMND01000079">
    <property type="protein sequence ID" value="HAN27171.1"/>
    <property type="molecule type" value="Genomic_DNA"/>
</dbReference>
<dbReference type="STRING" id="1121937.GCA_000423125_02666"/>
<accession>A0A3C1KKP2</accession>
<feature type="domain" description="ABC transmembrane type-2" evidence="10">
    <location>
        <begin position="27"/>
        <end position="246"/>
    </location>
</feature>
<feature type="transmembrane region" description="Helical" evidence="9">
    <location>
        <begin position="222"/>
        <end position="243"/>
    </location>
</feature>
<evidence type="ECO:0000313" key="12">
    <source>
        <dbReference type="Proteomes" id="UP000259273"/>
    </source>
</evidence>
<comment type="subcellular location">
    <subcellularLocation>
        <location evidence="1 9">Cell inner membrane</location>
        <topology evidence="1 9">Multi-pass membrane protein</topology>
    </subcellularLocation>
</comment>
<evidence type="ECO:0000256" key="5">
    <source>
        <dbReference type="ARBA" id="ARBA00022519"/>
    </source>
</evidence>
<keyword evidence="7 9" id="KW-1133">Transmembrane helix</keyword>
<dbReference type="PANTHER" id="PTHR30413">
    <property type="entry name" value="INNER MEMBRANE TRANSPORT PERMEASE"/>
    <property type="match status" value="1"/>
</dbReference>
<dbReference type="InterPro" id="IPR013525">
    <property type="entry name" value="ABC2_TM"/>
</dbReference>
<evidence type="ECO:0000256" key="3">
    <source>
        <dbReference type="ARBA" id="ARBA00022448"/>
    </source>
</evidence>
<feature type="transmembrane region" description="Helical" evidence="9">
    <location>
        <begin position="109"/>
        <end position="129"/>
    </location>
</feature>
<protein>
    <recommendedName>
        <fullName evidence="9">Transport permease protein</fullName>
    </recommendedName>
</protein>
<evidence type="ECO:0000256" key="4">
    <source>
        <dbReference type="ARBA" id="ARBA00022475"/>
    </source>
</evidence>
<dbReference type="InterPro" id="IPR047817">
    <property type="entry name" value="ABC2_TM_bact-type"/>
</dbReference>
<keyword evidence="4 9" id="KW-1003">Cell membrane</keyword>
<evidence type="ECO:0000259" key="10">
    <source>
        <dbReference type="PROSITE" id="PS51012"/>
    </source>
</evidence>
<reference evidence="11 12" key="1">
    <citation type="journal article" date="2018" name="Nat. Biotechnol.">
        <title>A standardized bacterial taxonomy based on genome phylogeny substantially revises the tree of life.</title>
        <authorList>
            <person name="Parks D.H."/>
            <person name="Chuvochina M."/>
            <person name="Waite D.W."/>
            <person name="Rinke C."/>
            <person name="Skarshewski A."/>
            <person name="Chaumeil P.A."/>
            <person name="Hugenholtz P."/>
        </authorList>
    </citation>
    <scope>NUCLEOTIDE SEQUENCE [LARGE SCALE GENOMIC DNA]</scope>
    <source>
        <strain evidence="11">UBA9158</strain>
    </source>
</reference>
<organism evidence="11 12">
    <name type="scientific">Haliea salexigens</name>
    <dbReference type="NCBI Taxonomy" id="287487"/>
    <lineage>
        <taxon>Bacteria</taxon>
        <taxon>Pseudomonadati</taxon>
        <taxon>Pseudomonadota</taxon>
        <taxon>Gammaproteobacteria</taxon>
        <taxon>Cellvibrionales</taxon>
        <taxon>Halieaceae</taxon>
        <taxon>Haliea</taxon>
    </lineage>
</organism>
<keyword evidence="5" id="KW-0997">Cell inner membrane</keyword>
<dbReference type="GO" id="GO:0015920">
    <property type="term" value="P:lipopolysaccharide transport"/>
    <property type="evidence" value="ECO:0007669"/>
    <property type="project" value="TreeGrafter"/>
</dbReference>
<dbReference type="PROSITE" id="PS51012">
    <property type="entry name" value="ABC_TM2"/>
    <property type="match status" value="1"/>
</dbReference>
<comment type="caution">
    <text evidence="11">The sequence shown here is derived from an EMBL/GenBank/DDBJ whole genome shotgun (WGS) entry which is preliminary data.</text>
</comment>
<comment type="similarity">
    <text evidence="2 9">Belongs to the ABC-2 integral membrane protein family.</text>
</comment>
<dbReference type="Proteomes" id="UP000259273">
    <property type="component" value="Unassembled WGS sequence"/>
</dbReference>
<sequence length="257" mass="29205">MTLSHYATLIDTMARLSLKADASRYFFGYIWWVLEPLLYVLVFYVVFELILQNRKEDFVVFLMCGQLAFVWFSKSLNQASRSILGSKGLVGRVDIPKSLFPLATIQEGLYKQAAVFLLLFVVLFAKGYTPSLVWGWLLPVMLVNYLLIVACSLFAAYLVCWVFDFHVFISMATIFLMFTSGVFWDPRDLDPAMTHWVLTLNPLAFLLDAYRQIMLADIAPNVVHLAIVGGIALLVALAGLFLLRRHSRFIALRVITS</sequence>
<evidence type="ECO:0000256" key="7">
    <source>
        <dbReference type="ARBA" id="ARBA00022989"/>
    </source>
</evidence>